<organism evidence="1 2">
    <name type="scientific">Trichobilharzia regenti</name>
    <name type="common">Nasal bird schistosome</name>
    <dbReference type="NCBI Taxonomy" id="157069"/>
    <lineage>
        <taxon>Eukaryota</taxon>
        <taxon>Metazoa</taxon>
        <taxon>Spiralia</taxon>
        <taxon>Lophotrochozoa</taxon>
        <taxon>Platyhelminthes</taxon>
        <taxon>Trematoda</taxon>
        <taxon>Digenea</taxon>
        <taxon>Strigeidida</taxon>
        <taxon>Schistosomatoidea</taxon>
        <taxon>Schistosomatidae</taxon>
        <taxon>Trichobilharzia</taxon>
    </lineage>
</organism>
<reference evidence="2" key="2">
    <citation type="submission" date="2023-11" db="UniProtKB">
        <authorList>
            <consortium name="WormBaseParasite"/>
        </authorList>
    </citation>
    <scope>IDENTIFICATION</scope>
</reference>
<accession>A0AA85IY17</accession>
<dbReference type="Proteomes" id="UP000050795">
    <property type="component" value="Unassembled WGS sequence"/>
</dbReference>
<proteinExistence type="predicted"/>
<evidence type="ECO:0000313" key="2">
    <source>
        <dbReference type="WBParaSite" id="TREG1_113030.1"/>
    </source>
</evidence>
<dbReference type="WBParaSite" id="TREG1_113030.1">
    <property type="protein sequence ID" value="TREG1_113030.1"/>
    <property type="gene ID" value="TREG1_113030"/>
</dbReference>
<sequence length="101" mass="11504">MQQMSVSLSEKFEGNIPKQLSGTYSNIWNKCQFEVVNIINQVLSFTKLEQNFGSTKCVDNTFFLHTTEYGEGRQVEEEINKQLSPVFLYVLLALILSLCGC</sequence>
<reference evidence="1" key="1">
    <citation type="submission" date="2022-06" db="EMBL/GenBank/DDBJ databases">
        <authorList>
            <person name="Berger JAMES D."/>
            <person name="Berger JAMES D."/>
        </authorList>
    </citation>
    <scope>NUCLEOTIDE SEQUENCE [LARGE SCALE GENOMIC DNA]</scope>
</reference>
<dbReference type="AlphaFoldDB" id="A0AA85IY17"/>
<protein>
    <submittedName>
        <fullName evidence="2">Uncharacterized protein</fullName>
    </submittedName>
</protein>
<keyword evidence="1" id="KW-1185">Reference proteome</keyword>
<name>A0AA85IY17_TRIRE</name>
<evidence type="ECO:0000313" key="1">
    <source>
        <dbReference type="Proteomes" id="UP000050795"/>
    </source>
</evidence>